<reference evidence="2" key="1">
    <citation type="journal article" date="2015" name="Insect Biochem. Mol. Biol.">
        <title>An insight into the sialome of the horse fly, Tabanus bromius.</title>
        <authorList>
            <person name="Ribeiro J.M."/>
            <person name="Kazimirova M."/>
            <person name="Takac P."/>
            <person name="Andersen J.F."/>
            <person name="Francischetti I.M."/>
        </authorList>
    </citation>
    <scope>NUCLEOTIDE SEQUENCE</scope>
</reference>
<feature type="region of interest" description="Disordered" evidence="1">
    <location>
        <begin position="217"/>
        <end position="236"/>
    </location>
</feature>
<evidence type="ECO:0000313" key="2">
    <source>
        <dbReference type="EMBL" id="JAI16440.1"/>
    </source>
</evidence>
<feature type="region of interest" description="Disordered" evidence="1">
    <location>
        <begin position="45"/>
        <end position="178"/>
    </location>
</feature>
<accession>A0A0K8TR90</accession>
<proteinExistence type="evidence at transcript level"/>
<sequence length="236" mass="26410">DSSNPATYAAYGSPDLPKIGNKRTYVKSQNDEYLRKMLLQRGTKMTVTKVNDSGKYNSDKPISQSTPKESAKVAKRPQISGSASKESSKSLALKVGRELSLSLTPKDNSQSSAKKSSPYLNEYLKSLQKNSKTKKDVEVRKKNHLDAMKNNLAKAPKQLSNSSKSSQKEKFEAPKYVEKKTKTLPERKKTLPSRLQAGDIYYVDYVPYVDMETDSSLSNYEASDMSSEESYADEDF</sequence>
<protein>
    <submittedName>
        <fullName evidence="2">Uncharacterized protein</fullName>
    </submittedName>
</protein>
<organism evidence="2">
    <name type="scientific">Tabanus bromius</name>
    <name type="common">Band-eyed brown horse fly</name>
    <dbReference type="NCBI Taxonomy" id="304241"/>
    <lineage>
        <taxon>Eukaryota</taxon>
        <taxon>Metazoa</taxon>
        <taxon>Ecdysozoa</taxon>
        <taxon>Arthropoda</taxon>
        <taxon>Hexapoda</taxon>
        <taxon>Insecta</taxon>
        <taxon>Pterygota</taxon>
        <taxon>Neoptera</taxon>
        <taxon>Endopterygota</taxon>
        <taxon>Diptera</taxon>
        <taxon>Brachycera</taxon>
        <taxon>Tabanomorpha</taxon>
        <taxon>Tabanoidea</taxon>
        <taxon>Tabanidae</taxon>
        <taxon>Tabanus</taxon>
    </lineage>
</organism>
<feature type="compositionally biased region" description="Basic and acidic residues" evidence="1">
    <location>
        <begin position="166"/>
        <end position="178"/>
    </location>
</feature>
<feature type="compositionally biased region" description="Low complexity" evidence="1">
    <location>
        <begin position="80"/>
        <end position="94"/>
    </location>
</feature>
<dbReference type="AlphaFoldDB" id="A0A0K8TR90"/>
<feature type="region of interest" description="Disordered" evidence="1">
    <location>
        <begin position="1"/>
        <end position="23"/>
    </location>
</feature>
<dbReference type="EMBL" id="GDAI01001163">
    <property type="protein sequence ID" value="JAI16440.1"/>
    <property type="molecule type" value="mRNA"/>
</dbReference>
<evidence type="ECO:0000256" key="1">
    <source>
        <dbReference type="SAM" id="MobiDB-lite"/>
    </source>
</evidence>
<feature type="compositionally biased region" description="Acidic residues" evidence="1">
    <location>
        <begin position="226"/>
        <end position="236"/>
    </location>
</feature>
<feature type="compositionally biased region" description="Polar residues" evidence="1">
    <location>
        <begin position="45"/>
        <end position="68"/>
    </location>
</feature>
<feature type="non-terminal residue" evidence="2">
    <location>
        <position position="1"/>
    </location>
</feature>
<name>A0A0K8TR90_TABBR</name>
<feature type="compositionally biased region" description="Basic and acidic residues" evidence="1">
    <location>
        <begin position="133"/>
        <end position="147"/>
    </location>
</feature>
<feature type="compositionally biased region" description="Polar residues" evidence="1">
    <location>
        <begin position="101"/>
        <end position="119"/>
    </location>
</feature>